<accession>A0A9P3FB31</accession>
<evidence type="ECO:0000256" key="3">
    <source>
        <dbReference type="ARBA" id="ARBA00008400"/>
    </source>
</evidence>
<dbReference type="Gene3D" id="3.90.1150.80">
    <property type="match status" value="1"/>
</dbReference>
<keyword evidence="10 16" id="KW-0472">Membrane</keyword>
<keyword evidence="9 16" id="KW-1133">Transmembrane helix</keyword>
<dbReference type="GO" id="GO:0006506">
    <property type="term" value="P:GPI anchor biosynthetic process"/>
    <property type="evidence" value="ECO:0007669"/>
    <property type="project" value="UniProtKB-KW"/>
</dbReference>
<dbReference type="Pfam" id="PF00884">
    <property type="entry name" value="Sulfatase"/>
    <property type="match status" value="1"/>
</dbReference>
<dbReference type="InterPro" id="IPR007070">
    <property type="entry name" value="GPI_EtnP_transferase_1"/>
</dbReference>
<evidence type="ECO:0000256" key="13">
    <source>
        <dbReference type="ARBA" id="ARBA00024850"/>
    </source>
</evidence>
<dbReference type="Pfam" id="PF12539">
    <property type="entry name" value="Csm1"/>
    <property type="match status" value="1"/>
</dbReference>
<feature type="transmembrane region" description="Helical" evidence="16">
    <location>
        <begin position="1282"/>
        <end position="1300"/>
    </location>
</feature>
<comment type="similarity">
    <text evidence="3">Belongs to the PIGG/PIGN/PIGO family. PIGN subfamily.</text>
</comment>
<keyword evidence="7 16" id="KW-0812">Transmembrane</keyword>
<keyword evidence="21" id="KW-1185">Reference proteome</keyword>
<comment type="subcellular location">
    <subcellularLocation>
        <location evidence="1">Endoplasmic reticulum membrane</location>
        <topology evidence="1">Multi-pass membrane protein</topology>
    </subcellularLocation>
</comment>
<evidence type="ECO:0000256" key="11">
    <source>
        <dbReference type="ARBA" id="ARBA00023180"/>
    </source>
</evidence>
<feature type="compositionally biased region" description="Basic and acidic residues" evidence="15">
    <location>
        <begin position="46"/>
        <end position="58"/>
    </location>
</feature>
<dbReference type="SUPFAM" id="SSF53649">
    <property type="entry name" value="Alkaline phosphatase-like"/>
    <property type="match status" value="1"/>
</dbReference>
<feature type="transmembrane region" description="Helical" evidence="16">
    <location>
        <begin position="1372"/>
        <end position="1391"/>
    </location>
</feature>
<feature type="region of interest" description="Disordered" evidence="15">
    <location>
        <begin position="1"/>
        <end position="273"/>
    </location>
</feature>
<dbReference type="GeneID" id="66931491"/>
<evidence type="ECO:0000256" key="16">
    <source>
        <dbReference type="SAM" id="Phobius"/>
    </source>
</evidence>
<comment type="pathway">
    <text evidence="2">Glycolipid biosynthesis; glycosylphosphatidylinositol-anchor biosynthesis.</text>
</comment>
<dbReference type="CDD" id="cd22265">
    <property type="entry name" value="UDM1_RNF168"/>
    <property type="match status" value="1"/>
</dbReference>
<comment type="caution">
    <text evidence="20">The sequence shown here is derived from an EMBL/GenBank/DDBJ whole genome shotgun (WGS) entry which is preliminary data.</text>
</comment>
<evidence type="ECO:0000256" key="15">
    <source>
        <dbReference type="SAM" id="MobiDB-lite"/>
    </source>
</evidence>
<evidence type="ECO:0000313" key="21">
    <source>
        <dbReference type="Proteomes" id="UP000710440"/>
    </source>
</evidence>
<protein>
    <recommendedName>
        <fullName evidence="4">GPI ethanolamine phosphate transferase 1</fullName>
    </recommendedName>
</protein>
<evidence type="ECO:0000256" key="10">
    <source>
        <dbReference type="ARBA" id="ARBA00023136"/>
    </source>
</evidence>
<dbReference type="OrthoDB" id="2748310at2759"/>
<comment type="function">
    <text evidence="13">Ethanolamine phosphate transferase involved in glycosylphosphatidylinositol-anchor biosynthesis. Transfers ethanolamine phosphate to the first alpha-1,4-linked mannose of the glycosylphosphatidylinositol precursor of GPI-anchor.</text>
</comment>
<feature type="transmembrane region" description="Helical" evidence="16">
    <location>
        <begin position="1477"/>
        <end position="1497"/>
    </location>
</feature>
<evidence type="ECO:0000256" key="6">
    <source>
        <dbReference type="ARBA" id="ARBA00022679"/>
    </source>
</evidence>
<evidence type="ECO:0000256" key="2">
    <source>
        <dbReference type="ARBA" id="ARBA00004687"/>
    </source>
</evidence>
<evidence type="ECO:0000256" key="1">
    <source>
        <dbReference type="ARBA" id="ARBA00004477"/>
    </source>
</evidence>
<evidence type="ECO:0000256" key="7">
    <source>
        <dbReference type="ARBA" id="ARBA00022692"/>
    </source>
</evidence>
<feature type="transmembrane region" description="Helical" evidence="16">
    <location>
        <begin position="1258"/>
        <end position="1277"/>
    </location>
</feature>
<keyword evidence="6" id="KW-0808">Transferase</keyword>
<name>A0A9P3FB31_ASPVI</name>
<feature type="transmembrane region" description="Helical" evidence="16">
    <location>
        <begin position="1151"/>
        <end position="1172"/>
    </location>
</feature>
<evidence type="ECO:0000256" key="14">
    <source>
        <dbReference type="SAM" id="Coils"/>
    </source>
</evidence>
<dbReference type="PANTHER" id="PTHR12250">
    <property type="entry name" value="PHOSPHATIDYLINOSITOL GLYCAN, CLASS N"/>
    <property type="match status" value="1"/>
</dbReference>
<dbReference type="FunFam" id="3.40.720.10:FF:000015">
    <property type="entry name" value="GPI ethanolamine phosphate transferase 1"/>
    <property type="match status" value="1"/>
</dbReference>
<feature type="compositionally biased region" description="Basic and acidic residues" evidence="15">
    <location>
        <begin position="257"/>
        <end position="273"/>
    </location>
</feature>
<sequence length="1552" mass="171337">MPKRKATARLSGLAGSDGADAMQLNDGGQRENERPAKRPRGRPRSKSVESKPPAETKRSSTVAQARASDSAPKKASKRGRPKGSRNSAQGATQEGPGRKGGNEEIKDEIGVQEPESFAASNDELDDAPVASKTNQTAKSAKPAATRGRRKVSAGKQIQTDGEFEYTPRATRQVQPPAKPQEQLERPKRQSRRIHWTEPSSVAAEEEQEEMEVVEESILREEPVVPRSASASPLKGRRSSQPAPGSSPLKKKLGVSTGDDKMGEPELRRRPGDLTKKYDALENRYRNLREIGIVEANANMDKLRQHCEAVTTASNNLVASLKAELEAQKKLGQQSRALQKQLKERDAEVAELKAQVSDARNQLTTAQSEVKALQTKLAAARNTTASLENAAAKVPGSAIKNNRVNRAADAEAAQAAHLVQLKEELYSDLTGLVILDVKKRESDHLYDCLQTGVNGTLHFKLAVPTITSTNFETAEFQYVPLLDESRDRELVEILPEYLTVDITFVRQQASKFYARVIDALTKRRTILRSWIAREGKMARLGRFGFLALAVVFHLIYAYSIFDIYFVSPIVSGMRSYGVEREPGTNAPASRLVLFVADGLRADKAFQPAPDPSPEDGEDAENNDPIYLAPFIRSRVLSHGTFGVSHTRVPTESRPGHVALIAGLYEDVSAVTTGWKLNPVNFDSVFNQSRHTWSWGSPDILAMFKEGAVPGRVDADMYGEEIEDFTMDATLLDTWVFNKVKELFASAKSDPELDAKLRQDKVVFFLHLLGLDTTGHGFRPYSKEYLHNIKVVDKGVQEVATLIEEFYGDDRTAFVFTADHGMSDWGSHGDGHPDNTRTPLVVWGSGVAGPKYTERKTITGHEDGFSADWGLDGIQRHDVAQADVAALMAYLAGLDFPVNSVGQLPLEYIDARPKEKALAALANTQEVLEMYRVKEKQKRAALLRYKPFEPLADHGENSVEEHIAEIQALIANGSYDESIQRSGALFATALEGLRYLQTYDWLFLRTIITFGYLGWIAYALTTVIDLHVLHGISDSNRTVGSTIFFTSILAALFSVLSYQKSSWRYYFYGAFPIFFWEEVFARRKALIAGREILLGHVRSFGGYIALGFQLIAFVGVLEALVQSYFHREIFTACFILGSFWPILYGVDFVKQNTVLSATWAVGCSLMSTFTLLPVIKVEDINTITYGALLMFFTGLFYLLFEDTILKHSKSSGHAPGAISSLGSRVIMGMQVGMVLLAMIVTRSSVSSLQAKEGLPFGNQVVGWFVLVASLLLPFVHRLYPNSHYLHRLMVLFLTFSPTFIILTISYEGLFYFVFCMTLVTWVRLEHAIYVYTARSSAHHGGSSTVPKKPGLNATAVVDGQEYRYRRLGLADTRVALFFFFLLQSAFFSTGNIASVSSFSLESVCRLIPVFNPFSQGALLILKLLIPFAIISANLGILNRRLEVAPSALFMVVMSISDVMTLNFFYMVRDEGSWLDIGTTISHFLIASFLCTFVAGLEFLSEVFISGVDFGPTSKAIGATITKALDGTVESDVAGAQSGPEDAANGKKADGSRRE</sequence>
<reference evidence="20 21" key="1">
    <citation type="submission" date="2021-02" db="EMBL/GenBank/DDBJ databases">
        <title>Pan-genome distribution and transcriptional activeness of fungal secondary metabolism genes in Aspergillus section Fumigati.</title>
        <authorList>
            <person name="Takahashi H."/>
            <person name="Umemura M."/>
            <person name="Ninomiya A."/>
            <person name="Kusuya Y."/>
            <person name="Urayama S."/>
            <person name="Shimizu M."/>
            <person name="Watanabe A."/>
            <person name="Kamei K."/>
            <person name="Yaguchi T."/>
            <person name="Hagiwara D."/>
        </authorList>
    </citation>
    <scope>NUCLEOTIDE SEQUENCE [LARGE SCALE GENOMIC DNA]</scope>
    <source>
        <strain evidence="20 21">IFM 47045</strain>
    </source>
</reference>
<dbReference type="InterPro" id="IPR020981">
    <property type="entry name" value="Csm1/Pcs1_C"/>
</dbReference>
<keyword evidence="12" id="KW-0961">Cell wall biogenesis/degradation</keyword>
<evidence type="ECO:0000256" key="12">
    <source>
        <dbReference type="ARBA" id="ARBA00023316"/>
    </source>
</evidence>
<feature type="transmembrane region" description="Helical" evidence="16">
    <location>
        <begin position="1036"/>
        <end position="1055"/>
    </location>
</feature>
<organism evidence="20 21">
    <name type="scientific">Aspergillus viridinutans</name>
    <dbReference type="NCBI Taxonomy" id="75553"/>
    <lineage>
        <taxon>Eukaryota</taxon>
        <taxon>Fungi</taxon>
        <taxon>Dikarya</taxon>
        <taxon>Ascomycota</taxon>
        <taxon>Pezizomycotina</taxon>
        <taxon>Eurotiomycetes</taxon>
        <taxon>Eurotiomycetidae</taxon>
        <taxon>Eurotiales</taxon>
        <taxon>Aspergillaceae</taxon>
        <taxon>Aspergillus</taxon>
        <taxon>Aspergillus subgen. Fumigati</taxon>
    </lineage>
</organism>
<evidence type="ECO:0000256" key="8">
    <source>
        <dbReference type="ARBA" id="ARBA00022824"/>
    </source>
</evidence>
<dbReference type="InterPro" id="IPR037671">
    <property type="entry name" value="PIGN_N"/>
</dbReference>
<dbReference type="Gene3D" id="1.20.5.340">
    <property type="match status" value="1"/>
</dbReference>
<dbReference type="Pfam" id="PF04987">
    <property type="entry name" value="PigN"/>
    <property type="match status" value="1"/>
</dbReference>
<feature type="transmembrane region" description="Helical" evidence="16">
    <location>
        <begin position="542"/>
        <end position="565"/>
    </location>
</feature>
<feature type="compositionally biased region" description="Basic and acidic residues" evidence="15">
    <location>
        <begin position="96"/>
        <end position="109"/>
    </location>
</feature>
<feature type="coiled-coil region" evidence="14">
    <location>
        <begin position="334"/>
        <end position="389"/>
    </location>
</feature>
<keyword evidence="8" id="KW-0256">Endoplasmic reticulum</keyword>
<dbReference type="InterPro" id="IPR038608">
    <property type="entry name" value="Csm1/Pcs1_C_sf"/>
</dbReference>
<dbReference type="FunFam" id="3.90.1150.80:FF:000001">
    <property type="entry name" value="Chromosome segregation protein (Pcs1)"/>
    <property type="match status" value="1"/>
</dbReference>
<evidence type="ECO:0000259" key="19">
    <source>
        <dbReference type="Pfam" id="PF12539"/>
    </source>
</evidence>
<feature type="compositionally biased region" description="Basic and acidic residues" evidence="15">
    <location>
        <begin position="1541"/>
        <end position="1552"/>
    </location>
</feature>
<feature type="compositionally biased region" description="Basic residues" evidence="15">
    <location>
        <begin position="74"/>
        <end position="83"/>
    </location>
</feature>
<dbReference type="PANTHER" id="PTHR12250:SF0">
    <property type="entry name" value="GPI ETHANOLAMINE PHOSPHATE TRANSFERASE 1"/>
    <property type="match status" value="1"/>
</dbReference>
<dbReference type="GO" id="GO:0005789">
    <property type="term" value="C:endoplasmic reticulum membrane"/>
    <property type="evidence" value="ECO:0007669"/>
    <property type="project" value="UniProtKB-SubCell"/>
</dbReference>
<feature type="compositionally biased region" description="Acidic residues" evidence="15">
    <location>
        <begin position="203"/>
        <end position="214"/>
    </location>
</feature>
<feature type="transmembrane region" description="Helical" evidence="16">
    <location>
        <begin position="1219"/>
        <end position="1238"/>
    </location>
</feature>
<feature type="region of interest" description="Disordered" evidence="15">
    <location>
        <begin position="1529"/>
        <end position="1552"/>
    </location>
</feature>
<feature type="domain" description="Sulfatase N-terminal" evidence="17">
    <location>
        <begin position="778"/>
        <end position="861"/>
    </location>
</feature>
<dbReference type="GO" id="GO:0051377">
    <property type="term" value="F:mannose-ethanolamine phosphotransferase activity"/>
    <property type="evidence" value="ECO:0007669"/>
    <property type="project" value="InterPro"/>
</dbReference>
<feature type="transmembrane region" description="Helical" evidence="16">
    <location>
        <begin position="1178"/>
        <end position="1198"/>
    </location>
</feature>
<keyword evidence="11" id="KW-0325">Glycoprotein</keyword>
<evidence type="ECO:0000313" key="20">
    <source>
        <dbReference type="EMBL" id="GIK07840.1"/>
    </source>
</evidence>
<dbReference type="GO" id="GO:0071555">
    <property type="term" value="P:cell wall organization"/>
    <property type="evidence" value="ECO:0007669"/>
    <property type="project" value="UniProtKB-KW"/>
</dbReference>
<evidence type="ECO:0000259" key="17">
    <source>
        <dbReference type="Pfam" id="PF00884"/>
    </source>
</evidence>
<feature type="transmembrane region" description="Helical" evidence="16">
    <location>
        <begin position="1446"/>
        <end position="1465"/>
    </location>
</feature>
<feature type="transmembrane region" description="Helical" evidence="16">
    <location>
        <begin position="1411"/>
        <end position="1434"/>
    </location>
</feature>
<feature type="transmembrane region" description="Helical" evidence="16">
    <location>
        <begin position="1306"/>
        <end position="1322"/>
    </location>
</feature>
<feature type="transmembrane region" description="Helical" evidence="16">
    <location>
        <begin position="1098"/>
        <end position="1115"/>
    </location>
</feature>
<dbReference type="InterPro" id="IPR000917">
    <property type="entry name" value="Sulfatase_N"/>
</dbReference>
<proteinExistence type="inferred from homology"/>
<keyword evidence="5" id="KW-0337">GPI-anchor biosynthesis</keyword>
<dbReference type="InterPro" id="IPR017852">
    <property type="entry name" value="GPI_EtnP_transferase_1_C"/>
</dbReference>
<dbReference type="Proteomes" id="UP000710440">
    <property type="component" value="Unassembled WGS sequence"/>
</dbReference>
<evidence type="ECO:0000259" key="18">
    <source>
        <dbReference type="Pfam" id="PF04987"/>
    </source>
</evidence>
<evidence type="ECO:0000256" key="9">
    <source>
        <dbReference type="ARBA" id="ARBA00022989"/>
    </source>
</evidence>
<dbReference type="Gene3D" id="3.40.720.10">
    <property type="entry name" value="Alkaline Phosphatase, subunit A"/>
    <property type="match status" value="1"/>
</dbReference>
<dbReference type="CDD" id="cd23787">
    <property type="entry name" value="RWD_CSM1"/>
    <property type="match status" value="1"/>
</dbReference>
<feature type="domain" description="Monopolin complex subunit Csm1/Pcs1 C-terminal" evidence="19">
    <location>
        <begin position="419"/>
        <end position="505"/>
    </location>
</feature>
<feature type="transmembrane region" description="Helical" evidence="16">
    <location>
        <begin position="1000"/>
        <end position="1024"/>
    </location>
</feature>
<dbReference type="RefSeq" id="XP_043131026.1">
    <property type="nucleotide sequence ID" value="XM_043275091.1"/>
</dbReference>
<dbReference type="InterPro" id="IPR017850">
    <property type="entry name" value="Alkaline_phosphatase_core_sf"/>
</dbReference>
<dbReference type="EMBL" id="BOPL01000015">
    <property type="protein sequence ID" value="GIK07840.1"/>
    <property type="molecule type" value="Genomic_DNA"/>
</dbReference>
<feature type="transmembrane region" description="Helical" evidence="16">
    <location>
        <begin position="1127"/>
        <end position="1144"/>
    </location>
</feature>
<keyword evidence="14" id="KW-0175">Coiled coil</keyword>
<dbReference type="CDD" id="cd16020">
    <property type="entry name" value="GPI_EPT_1"/>
    <property type="match status" value="1"/>
</dbReference>
<feature type="domain" description="GPI ethanolamine phosphate transferase 1 C-terminal" evidence="18">
    <location>
        <begin position="989"/>
        <end position="1470"/>
    </location>
</feature>
<evidence type="ECO:0000256" key="4">
    <source>
        <dbReference type="ARBA" id="ARBA00020831"/>
    </source>
</evidence>
<gene>
    <name evidence="20" type="ORF">Aspvir_003509</name>
</gene>
<evidence type="ECO:0000256" key="5">
    <source>
        <dbReference type="ARBA" id="ARBA00022502"/>
    </source>
</evidence>